<dbReference type="AlphaFoldDB" id="A0A3P9BEI2"/>
<reference evidence="1" key="3">
    <citation type="submission" date="2025-09" db="UniProtKB">
        <authorList>
            <consortium name="Ensembl"/>
        </authorList>
    </citation>
    <scope>IDENTIFICATION</scope>
</reference>
<reference evidence="1" key="2">
    <citation type="submission" date="2025-08" db="UniProtKB">
        <authorList>
            <consortium name="Ensembl"/>
        </authorList>
    </citation>
    <scope>IDENTIFICATION</scope>
</reference>
<evidence type="ECO:0000313" key="2">
    <source>
        <dbReference type="Proteomes" id="UP000265160"/>
    </source>
</evidence>
<accession>A0A3P9BEI2</accession>
<evidence type="ECO:0000313" key="1">
    <source>
        <dbReference type="Ensembl" id="ENSMZEP00005008314.1"/>
    </source>
</evidence>
<dbReference type="Proteomes" id="UP000265160">
    <property type="component" value="LG13"/>
</dbReference>
<sequence length="82" mass="8784">MVPLAVIDLLVDCPGLCGSRAHVQQQVQMAIQHLDSKELAMAEKEKAVGLSGAEVKGDGACLFSIPLVEDDVRLRRLKSDGI</sequence>
<proteinExistence type="predicted"/>
<organism evidence="1 2">
    <name type="scientific">Maylandia zebra</name>
    <name type="common">zebra mbuna</name>
    <dbReference type="NCBI Taxonomy" id="106582"/>
    <lineage>
        <taxon>Eukaryota</taxon>
        <taxon>Metazoa</taxon>
        <taxon>Chordata</taxon>
        <taxon>Craniata</taxon>
        <taxon>Vertebrata</taxon>
        <taxon>Euteleostomi</taxon>
        <taxon>Actinopterygii</taxon>
        <taxon>Neopterygii</taxon>
        <taxon>Teleostei</taxon>
        <taxon>Neoteleostei</taxon>
        <taxon>Acanthomorphata</taxon>
        <taxon>Ovalentaria</taxon>
        <taxon>Cichlomorphae</taxon>
        <taxon>Cichliformes</taxon>
        <taxon>Cichlidae</taxon>
        <taxon>African cichlids</taxon>
        <taxon>Pseudocrenilabrinae</taxon>
        <taxon>Haplochromini</taxon>
        <taxon>Maylandia</taxon>
        <taxon>Maylandia zebra complex</taxon>
    </lineage>
</organism>
<name>A0A3P9BEI2_9CICH</name>
<reference evidence="1 2" key="1">
    <citation type="journal article" date="2014" name="Nature">
        <title>The genomic substrate for adaptive radiation in African cichlid fish.</title>
        <authorList>
            <person name="Brawand D."/>
            <person name="Wagner C.E."/>
            <person name="Li Y.I."/>
            <person name="Malinsky M."/>
            <person name="Keller I."/>
            <person name="Fan S."/>
            <person name="Simakov O."/>
            <person name="Ng A.Y."/>
            <person name="Lim Z.W."/>
            <person name="Bezault E."/>
            <person name="Turner-Maier J."/>
            <person name="Johnson J."/>
            <person name="Alcazar R."/>
            <person name="Noh H.J."/>
            <person name="Russell P."/>
            <person name="Aken B."/>
            <person name="Alfoldi J."/>
            <person name="Amemiya C."/>
            <person name="Azzouzi N."/>
            <person name="Baroiller J.F."/>
            <person name="Barloy-Hubler F."/>
            <person name="Berlin A."/>
            <person name="Bloomquist R."/>
            <person name="Carleton K.L."/>
            <person name="Conte M.A."/>
            <person name="D'Cotta H."/>
            <person name="Eshel O."/>
            <person name="Gaffney L."/>
            <person name="Galibert F."/>
            <person name="Gante H.F."/>
            <person name="Gnerre S."/>
            <person name="Greuter L."/>
            <person name="Guyon R."/>
            <person name="Haddad N.S."/>
            <person name="Haerty W."/>
            <person name="Harris R.M."/>
            <person name="Hofmann H.A."/>
            <person name="Hourlier T."/>
            <person name="Hulata G."/>
            <person name="Jaffe D.B."/>
            <person name="Lara M."/>
            <person name="Lee A.P."/>
            <person name="MacCallum I."/>
            <person name="Mwaiko S."/>
            <person name="Nikaido M."/>
            <person name="Nishihara H."/>
            <person name="Ozouf-Costaz C."/>
            <person name="Penman D.J."/>
            <person name="Przybylski D."/>
            <person name="Rakotomanga M."/>
            <person name="Renn S.C.P."/>
            <person name="Ribeiro F.J."/>
            <person name="Ron M."/>
            <person name="Salzburger W."/>
            <person name="Sanchez-Pulido L."/>
            <person name="Santos M.E."/>
            <person name="Searle S."/>
            <person name="Sharpe T."/>
            <person name="Swofford R."/>
            <person name="Tan F.J."/>
            <person name="Williams L."/>
            <person name="Young S."/>
            <person name="Yin S."/>
            <person name="Okada N."/>
            <person name="Kocher T.D."/>
            <person name="Miska E.A."/>
            <person name="Lander E.S."/>
            <person name="Venkatesh B."/>
            <person name="Fernald R.D."/>
            <person name="Meyer A."/>
            <person name="Ponting C.P."/>
            <person name="Streelman J.T."/>
            <person name="Lindblad-Toh K."/>
            <person name="Seehausen O."/>
            <person name="Di Palma F."/>
        </authorList>
    </citation>
    <scope>NUCLEOTIDE SEQUENCE</scope>
</reference>
<keyword evidence="2" id="KW-1185">Reference proteome</keyword>
<dbReference type="Ensembl" id="ENSMZET00005008647.1">
    <property type="protein sequence ID" value="ENSMZEP00005008314.1"/>
    <property type="gene ID" value="ENSMZEG00005006330.1"/>
</dbReference>
<protein>
    <submittedName>
        <fullName evidence="1">Uncharacterized protein</fullName>
    </submittedName>
</protein>
<dbReference type="GeneTree" id="ENSGT00940000177029"/>